<reference evidence="2 3" key="1">
    <citation type="submission" date="2012-12" db="EMBL/GenBank/DDBJ databases">
        <title>The Genome Sequence of Bacillus cereus VD196.</title>
        <authorList>
            <consortium name="The Broad Institute Genome Sequencing Platform"/>
            <consortium name="The Broad Institute Genome Sequencing Center for Infectious Disease"/>
            <person name="Feldgarden M."/>
            <person name="Van der Auwera G.A."/>
            <person name="Mahillon J."/>
            <person name="Duprez V."/>
            <person name="Timmery S."/>
            <person name="Mattelet C."/>
            <person name="Dierick K."/>
            <person name="Sun M."/>
            <person name="Yu Z."/>
            <person name="Zhu L."/>
            <person name="Hu X."/>
            <person name="Shank E.B."/>
            <person name="Swiecicka I."/>
            <person name="Hansen B.M."/>
            <person name="Andrup L."/>
            <person name="Walker B."/>
            <person name="Young S.K."/>
            <person name="Zeng Q."/>
            <person name="Gargeya S."/>
            <person name="Fitzgerald M."/>
            <person name="Haas B."/>
            <person name="Abouelleil A."/>
            <person name="Alvarado L."/>
            <person name="Arachchi H.M."/>
            <person name="Berlin A.M."/>
            <person name="Chapman S.B."/>
            <person name="Dewar J."/>
            <person name="Goldberg J."/>
            <person name="Griggs A."/>
            <person name="Gujja S."/>
            <person name="Hansen M."/>
            <person name="Howarth C."/>
            <person name="Imamovic A."/>
            <person name="Larimer J."/>
            <person name="McCowan C."/>
            <person name="Murphy C."/>
            <person name="Neiman D."/>
            <person name="Pearson M."/>
            <person name="Priest M."/>
            <person name="Roberts A."/>
            <person name="Saif S."/>
            <person name="Shea T."/>
            <person name="Sisk P."/>
            <person name="Sykes S."/>
            <person name="Wortman J."/>
            <person name="Nusbaum C."/>
            <person name="Birren B."/>
        </authorList>
    </citation>
    <scope>NUCLEOTIDE SEQUENCE [LARGE SCALE GENOMIC DNA]</scope>
    <source>
        <strain evidence="2 3">VD196</strain>
    </source>
</reference>
<evidence type="ECO:0000313" key="2">
    <source>
        <dbReference type="EMBL" id="EOO66386.1"/>
    </source>
</evidence>
<dbReference type="SUPFAM" id="SSF52540">
    <property type="entry name" value="P-loop containing nucleoside triphosphate hydrolases"/>
    <property type="match status" value="1"/>
</dbReference>
<organism evidence="2 3">
    <name type="scientific">Bacillus cereus VD196</name>
    <dbReference type="NCBI Taxonomy" id="1053243"/>
    <lineage>
        <taxon>Bacteria</taxon>
        <taxon>Bacillati</taxon>
        <taxon>Bacillota</taxon>
        <taxon>Bacilli</taxon>
        <taxon>Bacillales</taxon>
        <taxon>Bacillaceae</taxon>
        <taxon>Bacillus</taxon>
        <taxon>Bacillus cereus group</taxon>
    </lineage>
</organism>
<accession>A0A9W5V8P7</accession>
<dbReference type="Pfam" id="PF04851">
    <property type="entry name" value="ResIII"/>
    <property type="match status" value="1"/>
</dbReference>
<gene>
    <name evidence="2" type="ORF">IKE_03103</name>
</gene>
<dbReference type="InterPro" id="IPR027417">
    <property type="entry name" value="P-loop_NTPase"/>
</dbReference>
<dbReference type="GO" id="GO:0016787">
    <property type="term" value="F:hydrolase activity"/>
    <property type="evidence" value="ECO:0007669"/>
    <property type="project" value="InterPro"/>
</dbReference>
<name>A0A9W5V8P7_BACCE</name>
<comment type="caution">
    <text evidence="2">The sequence shown here is derived from an EMBL/GenBank/DDBJ whole genome shotgun (WGS) entry which is preliminary data.</text>
</comment>
<dbReference type="InterPro" id="IPR006935">
    <property type="entry name" value="Helicase/UvrB_N"/>
</dbReference>
<evidence type="ECO:0000259" key="1">
    <source>
        <dbReference type="Pfam" id="PF04851"/>
    </source>
</evidence>
<dbReference type="AlphaFoldDB" id="A0A9W5V8P7"/>
<dbReference type="Gene3D" id="3.40.50.300">
    <property type="entry name" value="P-loop containing nucleotide triphosphate hydrolases"/>
    <property type="match status" value="1"/>
</dbReference>
<dbReference type="GO" id="GO:0005524">
    <property type="term" value="F:ATP binding"/>
    <property type="evidence" value="ECO:0007669"/>
    <property type="project" value="InterPro"/>
</dbReference>
<sequence length="115" mass="13120">MEVKDYFLETEAFIEGNMALRGPQRTAYMKLKKEFESNPDGHKIVVLPTGTGKTGVIGLSPYKISKGRVLVITPNLVIREGISDNFDTRSQFNFWTKRNVILNDNHLPRVYRYAG</sequence>
<evidence type="ECO:0000313" key="3">
    <source>
        <dbReference type="Proteomes" id="UP000014023"/>
    </source>
</evidence>
<dbReference type="EMBL" id="AHFL01000015">
    <property type="protein sequence ID" value="EOO66386.1"/>
    <property type="molecule type" value="Genomic_DNA"/>
</dbReference>
<feature type="domain" description="Helicase/UvrB N-terminal" evidence="1">
    <location>
        <begin position="18"/>
        <end position="94"/>
    </location>
</feature>
<protein>
    <recommendedName>
        <fullName evidence="1">Helicase/UvrB N-terminal domain-containing protein</fullName>
    </recommendedName>
</protein>
<dbReference type="GO" id="GO:0003677">
    <property type="term" value="F:DNA binding"/>
    <property type="evidence" value="ECO:0007669"/>
    <property type="project" value="InterPro"/>
</dbReference>
<proteinExistence type="predicted"/>
<dbReference type="Proteomes" id="UP000014023">
    <property type="component" value="Unassembled WGS sequence"/>
</dbReference>